<dbReference type="GO" id="GO:0005737">
    <property type="term" value="C:cytoplasm"/>
    <property type="evidence" value="ECO:0007669"/>
    <property type="project" value="UniProtKB-SubCell"/>
</dbReference>
<keyword evidence="3" id="KW-0963">Cytoplasm</keyword>
<comment type="subcellular location">
    <subcellularLocation>
        <location evidence="1">Cytoplasm</location>
    </subcellularLocation>
</comment>
<dbReference type="AlphaFoldDB" id="A0A9E5DJA3"/>
<feature type="domain" description="Mur ligase central" evidence="8">
    <location>
        <begin position="98"/>
        <end position="214"/>
    </location>
</feature>
<dbReference type="Proteomes" id="UP001068021">
    <property type="component" value="Unassembled WGS sequence"/>
</dbReference>
<proteinExistence type="predicted"/>
<gene>
    <name evidence="10" type="ORF">O3H35_08955</name>
    <name evidence="9" type="ORF">O3H54_03835</name>
</gene>
<dbReference type="GO" id="GO:0008360">
    <property type="term" value="P:regulation of cell shape"/>
    <property type="evidence" value="ECO:0007669"/>
    <property type="project" value="InterPro"/>
</dbReference>
<keyword evidence="6" id="KW-0067">ATP-binding</keyword>
<feature type="domain" description="Mur ligase C-terminal" evidence="7">
    <location>
        <begin position="782"/>
        <end position="904"/>
    </location>
</feature>
<dbReference type="GO" id="GO:0005524">
    <property type="term" value="F:ATP binding"/>
    <property type="evidence" value="ECO:0007669"/>
    <property type="project" value="UniProtKB-KW"/>
</dbReference>
<evidence type="ECO:0000259" key="7">
    <source>
        <dbReference type="Pfam" id="PF02875"/>
    </source>
</evidence>
<dbReference type="GO" id="GO:0051301">
    <property type="term" value="P:cell division"/>
    <property type="evidence" value="ECO:0007669"/>
    <property type="project" value="InterPro"/>
</dbReference>
<dbReference type="Pfam" id="PF02875">
    <property type="entry name" value="Mur_ligase_C"/>
    <property type="match status" value="1"/>
</dbReference>
<evidence type="ECO:0000256" key="2">
    <source>
        <dbReference type="ARBA" id="ARBA00004752"/>
    </source>
</evidence>
<dbReference type="InterPro" id="IPR005762">
    <property type="entry name" value="MurD"/>
</dbReference>
<feature type="domain" description="Mur ligase central" evidence="8">
    <location>
        <begin position="531"/>
        <end position="689"/>
    </location>
</feature>
<dbReference type="GO" id="GO:0008764">
    <property type="term" value="F:UDP-N-acetylmuramoylalanine-D-glutamate ligase activity"/>
    <property type="evidence" value="ECO:0007669"/>
    <property type="project" value="UniProtKB-EC"/>
</dbReference>
<evidence type="ECO:0000256" key="5">
    <source>
        <dbReference type="ARBA" id="ARBA00022741"/>
    </source>
</evidence>
<evidence type="ECO:0000256" key="4">
    <source>
        <dbReference type="ARBA" id="ARBA00022598"/>
    </source>
</evidence>
<comment type="caution">
    <text evidence="9">The sequence shown here is derived from an EMBL/GenBank/DDBJ whole genome shotgun (WGS) entry which is preliminary data.</text>
</comment>
<dbReference type="Proteomes" id="UP001074446">
    <property type="component" value="Unassembled WGS sequence"/>
</dbReference>
<dbReference type="EMBL" id="JAPVER010000018">
    <property type="protein sequence ID" value="MCZ3365008.1"/>
    <property type="molecule type" value="Genomic_DNA"/>
</dbReference>
<evidence type="ECO:0000256" key="3">
    <source>
        <dbReference type="ARBA" id="ARBA00022490"/>
    </source>
</evidence>
<dbReference type="SUPFAM" id="SSF53623">
    <property type="entry name" value="MurD-like peptide ligases, catalytic domain"/>
    <property type="match status" value="2"/>
</dbReference>
<comment type="pathway">
    <text evidence="2">Cell wall biogenesis; peptidoglycan biosynthesis.</text>
</comment>
<reference evidence="9" key="1">
    <citation type="submission" date="2022-12" db="EMBL/GenBank/DDBJ databases">
        <title>Reclassification of two methanogenic archaea species isolated from the Kolyma lowland permafrost.</title>
        <authorList>
            <person name="Trubitsyn V.E."/>
            <person name="Rivkina E.M."/>
            <person name="Shcherbakova V.A."/>
        </authorList>
    </citation>
    <scope>NUCLEOTIDE SEQUENCE</scope>
    <source>
        <strain evidence="9">M2</strain>
        <strain evidence="10">MK4</strain>
    </source>
</reference>
<keyword evidence="11" id="KW-1185">Reference proteome</keyword>
<accession>A0A9E5DJA3</accession>
<keyword evidence="4 9" id="KW-0436">Ligase</keyword>
<dbReference type="InterPro" id="IPR004101">
    <property type="entry name" value="Mur_ligase_C"/>
</dbReference>
<evidence type="ECO:0000313" key="11">
    <source>
        <dbReference type="Proteomes" id="UP001068021"/>
    </source>
</evidence>
<evidence type="ECO:0000313" key="10">
    <source>
        <dbReference type="EMBL" id="MCZ3372763.1"/>
    </source>
</evidence>
<name>A0A9E5DJA3_9EURY</name>
<keyword evidence="5" id="KW-0547">Nucleotide-binding</keyword>
<dbReference type="PANTHER" id="PTHR43692:SF1">
    <property type="entry name" value="UDP-N-ACETYLMURAMOYLALANINE--D-GLUTAMATE LIGASE"/>
    <property type="match status" value="1"/>
</dbReference>
<organism evidence="9 11">
    <name type="scientific">Methanobacterium veterum</name>
    <dbReference type="NCBI Taxonomy" id="408577"/>
    <lineage>
        <taxon>Archaea</taxon>
        <taxon>Methanobacteriati</taxon>
        <taxon>Methanobacteriota</taxon>
        <taxon>Methanomada group</taxon>
        <taxon>Methanobacteria</taxon>
        <taxon>Methanobacteriales</taxon>
        <taxon>Methanobacteriaceae</taxon>
        <taxon>Methanobacterium</taxon>
    </lineage>
</organism>
<evidence type="ECO:0000313" key="9">
    <source>
        <dbReference type="EMBL" id="MCZ3365008.1"/>
    </source>
</evidence>
<dbReference type="Pfam" id="PF08245">
    <property type="entry name" value="Mur_ligase_M"/>
    <property type="match status" value="2"/>
</dbReference>
<dbReference type="Gene3D" id="3.90.190.20">
    <property type="entry name" value="Mur ligase, C-terminal domain"/>
    <property type="match status" value="1"/>
</dbReference>
<dbReference type="InterPro" id="IPR036615">
    <property type="entry name" value="Mur_ligase_C_dom_sf"/>
</dbReference>
<dbReference type="Gene3D" id="3.40.1190.10">
    <property type="entry name" value="Mur-like, catalytic domain"/>
    <property type="match status" value="2"/>
</dbReference>
<protein>
    <submittedName>
        <fullName evidence="9">Mur ligase family protein</fullName>
    </submittedName>
</protein>
<evidence type="ECO:0000256" key="1">
    <source>
        <dbReference type="ARBA" id="ARBA00004496"/>
    </source>
</evidence>
<sequence>MKVAVVGLGTEGKNAVKSLINYGYKVYASDMQKNVELKHNSAMDLDLGYHDFDKINSADAVVLSPSLWSSKIGEKIRSHKKSLSDILADHKSIFTIGVTGTNGKTTTCFMIKEILEKAGFNVLIGGNAGGGFGGYTKLILETSKQKCDILIVEVCDMTLDFCSYAFDFDLIVVTNIGHDHMDFHNSLENYRNSLGRFLKGKTAILNGQDEFLSGIKDYPNETFFFGNGYRDLKLFGEFNLQNAAAAEKVAQFLEIPQGDIDDALSGFKGVNGRSETLNLSGCNFVVGKTDNVDATAAVLNELKFDVAIIGTPRKNETCRYEILKEVVKVNPETIVLFPGLDNTTDIAFEKLKNEGYNGTVKIMKDTADVVDFAVECSDKCKNIFIGGNGQTKLIEIQETLRRLTKDDTVIRGKKVLIIGAGNAGRPAAHLLNYLGNEVIISDIKEFEQLPKKARRRIEELKEKGIAVELGSHVNEHAMWADVVFVSPNVPKNSEIRQFINECEENYEIMEIGTRDIGKMINSIIKIPMIGIAGTDGKTTTTNMTNYTLSDRYETLLFSSLQNSLVIEGLVDFIVENGTGNKDFAVFELPHGTIRMLDGLEICAGVLTNLTPDHMDEFNTYEEYVERNVAIKDLLHKNGILIANGDDPIISILAPKFDKEVIYYGFNEPRTVVCEGRTYPHKNNIDFDILAEDVELKGLYGSEFTIKTGVIPTVVCKNCGKVYCNCGNFERKYRDPCTMRIMLKSPGACNIENAMAAFAVDMILNFDLDYIKDKMESFSGVAGRFEKIDLINGINIFMDAAHNPEAAERLLDGLTLEGKLIISVDNPDTLTVRDKFKMGTVLGKYADVVIASAKNETTEVVDLEAAETVVDGADGIETYQTINIADSISKALEIAKEGDTIIHIGPGVVNAYDNVKSEIYKGIKEYKDKT</sequence>
<evidence type="ECO:0000259" key="8">
    <source>
        <dbReference type="Pfam" id="PF08245"/>
    </source>
</evidence>
<dbReference type="RefSeq" id="WP_084689105.1">
    <property type="nucleotide sequence ID" value="NZ_JAPVER010000018.1"/>
</dbReference>
<dbReference type="PANTHER" id="PTHR43692">
    <property type="entry name" value="UDP-N-ACETYLMURAMOYLALANINE--D-GLUTAMATE LIGASE"/>
    <property type="match status" value="1"/>
</dbReference>
<dbReference type="InterPro" id="IPR036565">
    <property type="entry name" value="Mur-like_cat_sf"/>
</dbReference>
<dbReference type="Gene3D" id="3.40.50.720">
    <property type="entry name" value="NAD(P)-binding Rossmann-like Domain"/>
    <property type="match status" value="2"/>
</dbReference>
<dbReference type="SUPFAM" id="SSF51984">
    <property type="entry name" value="MurCD N-terminal domain"/>
    <property type="match status" value="2"/>
</dbReference>
<dbReference type="InterPro" id="IPR013221">
    <property type="entry name" value="Mur_ligase_cen"/>
</dbReference>
<dbReference type="EMBL" id="JAPVES010000030">
    <property type="protein sequence ID" value="MCZ3372763.1"/>
    <property type="molecule type" value="Genomic_DNA"/>
</dbReference>
<dbReference type="SUPFAM" id="SSF53244">
    <property type="entry name" value="MurD-like peptide ligases, peptide-binding domain"/>
    <property type="match status" value="1"/>
</dbReference>
<evidence type="ECO:0000256" key="6">
    <source>
        <dbReference type="ARBA" id="ARBA00022840"/>
    </source>
</evidence>